<reference evidence="21" key="2">
    <citation type="submission" date="2025-09" db="UniProtKB">
        <authorList>
            <consortium name="Ensembl"/>
        </authorList>
    </citation>
    <scope>IDENTIFICATION</scope>
</reference>
<dbReference type="GO" id="GO:0042813">
    <property type="term" value="F:Wnt receptor activity"/>
    <property type="evidence" value="ECO:0007669"/>
    <property type="project" value="TreeGrafter"/>
</dbReference>
<feature type="domain" description="EGF-like" evidence="17">
    <location>
        <begin position="770"/>
        <end position="808"/>
    </location>
</feature>
<evidence type="ECO:0000256" key="3">
    <source>
        <dbReference type="ARBA" id="ARBA00022530"/>
    </source>
</evidence>
<evidence type="ECO:0000256" key="5">
    <source>
        <dbReference type="ARBA" id="ARBA00022729"/>
    </source>
</evidence>
<dbReference type="PROSITE" id="PS50993">
    <property type="entry name" value="NIDOGEN_G2"/>
    <property type="match status" value="1"/>
</dbReference>
<feature type="signal peptide" evidence="16">
    <location>
        <begin position="1"/>
        <end position="24"/>
    </location>
</feature>
<evidence type="ECO:0000313" key="21">
    <source>
        <dbReference type="Ensembl" id="ENSOKIP00005074110.1"/>
    </source>
</evidence>
<dbReference type="CDD" id="cd00255">
    <property type="entry name" value="nidG2"/>
    <property type="match status" value="1"/>
</dbReference>
<feature type="domain" description="NIDO" evidence="20">
    <location>
        <begin position="100"/>
        <end position="266"/>
    </location>
</feature>
<dbReference type="GO" id="GO:0005509">
    <property type="term" value="F:calcium ion binding"/>
    <property type="evidence" value="ECO:0007669"/>
    <property type="project" value="InterPro"/>
</dbReference>
<dbReference type="Gene3D" id="4.10.800.10">
    <property type="entry name" value="Thyroglobulin type-1"/>
    <property type="match status" value="1"/>
</dbReference>
<feature type="chain" id="PRO_5034716584" evidence="16">
    <location>
        <begin position="25"/>
        <end position="1236"/>
    </location>
</feature>
<reference evidence="21" key="1">
    <citation type="submission" date="2025-08" db="UniProtKB">
        <authorList>
            <consortium name="Ensembl"/>
        </authorList>
    </citation>
    <scope>IDENTIFICATION</scope>
</reference>
<accession>A0A8C7IQJ5</accession>
<feature type="domain" description="EGF-like" evidence="17">
    <location>
        <begin position="679"/>
        <end position="721"/>
    </location>
</feature>
<evidence type="ECO:0000256" key="7">
    <source>
        <dbReference type="ARBA" id="ARBA00022837"/>
    </source>
</evidence>
<dbReference type="SUPFAM" id="SSF57196">
    <property type="entry name" value="EGF/Laminin"/>
    <property type="match status" value="2"/>
</dbReference>
<organism evidence="21 22">
    <name type="scientific">Oncorhynchus kisutch</name>
    <name type="common">Coho salmon</name>
    <name type="synonym">Salmo kisutch</name>
    <dbReference type="NCBI Taxonomy" id="8019"/>
    <lineage>
        <taxon>Eukaryota</taxon>
        <taxon>Metazoa</taxon>
        <taxon>Chordata</taxon>
        <taxon>Craniata</taxon>
        <taxon>Vertebrata</taxon>
        <taxon>Euteleostomi</taxon>
        <taxon>Actinopterygii</taxon>
        <taxon>Neopterygii</taxon>
        <taxon>Teleostei</taxon>
        <taxon>Protacanthopterygii</taxon>
        <taxon>Salmoniformes</taxon>
        <taxon>Salmonidae</taxon>
        <taxon>Salmoninae</taxon>
        <taxon>Oncorhynchus</taxon>
    </lineage>
</organism>
<evidence type="ECO:0000256" key="14">
    <source>
        <dbReference type="PROSITE-ProRule" id="PRU00500"/>
    </source>
</evidence>
<evidence type="ECO:0000256" key="9">
    <source>
        <dbReference type="ARBA" id="ARBA00022889"/>
    </source>
</evidence>
<feature type="domain" description="Thyroglobulin type-1" evidence="19">
    <location>
        <begin position="813"/>
        <end position="884"/>
    </location>
</feature>
<dbReference type="PROSITE" id="PS50026">
    <property type="entry name" value="EGF_3"/>
    <property type="match status" value="4"/>
</dbReference>
<dbReference type="InterPro" id="IPR000152">
    <property type="entry name" value="EGF-type_Asp/Asn_hydroxyl_site"/>
</dbReference>
<evidence type="ECO:0000259" key="17">
    <source>
        <dbReference type="PROSITE" id="PS50026"/>
    </source>
</evidence>
<dbReference type="InterPro" id="IPR009030">
    <property type="entry name" value="Growth_fac_rcpt_cys_sf"/>
</dbReference>
<dbReference type="Pfam" id="PF07474">
    <property type="entry name" value="G2F"/>
    <property type="match status" value="1"/>
</dbReference>
<dbReference type="SUPFAM" id="SSF57610">
    <property type="entry name" value="Thyroglobulin type-1 domain"/>
    <property type="match status" value="1"/>
</dbReference>
<dbReference type="SUPFAM" id="SSF63825">
    <property type="entry name" value="YWTD domain"/>
    <property type="match status" value="1"/>
</dbReference>
<dbReference type="InterPro" id="IPR018097">
    <property type="entry name" value="EGF_Ca-bd_CS"/>
</dbReference>
<evidence type="ECO:0000259" key="20">
    <source>
        <dbReference type="PROSITE" id="PS51220"/>
    </source>
</evidence>
<dbReference type="Pfam" id="PF00058">
    <property type="entry name" value="Ldl_recept_b"/>
    <property type="match status" value="3"/>
</dbReference>
<feature type="domain" description="Nidogen G2 beta-barrel" evidence="18">
    <location>
        <begin position="404"/>
        <end position="637"/>
    </location>
</feature>
<dbReference type="FunFam" id="2.10.25.10:FF:000038">
    <property type="entry name" value="Fibrillin 2"/>
    <property type="match status" value="1"/>
</dbReference>
<feature type="repeat" description="LDL-receptor class B" evidence="13">
    <location>
        <begin position="999"/>
        <end position="1041"/>
    </location>
</feature>
<evidence type="ECO:0000256" key="4">
    <source>
        <dbReference type="ARBA" id="ARBA00022536"/>
    </source>
</evidence>
<dbReference type="RefSeq" id="XP_031654921.1">
    <property type="nucleotide sequence ID" value="XM_031799061.1"/>
</dbReference>
<dbReference type="PROSITE" id="PS51120">
    <property type="entry name" value="LDLRB"/>
    <property type="match status" value="3"/>
</dbReference>
<dbReference type="PROSITE" id="PS01186">
    <property type="entry name" value="EGF_2"/>
    <property type="match status" value="5"/>
</dbReference>
<dbReference type="GeneTree" id="ENSGT00940000156318"/>
<keyword evidence="8" id="KW-0084">Basement membrane</keyword>
<dbReference type="InterPro" id="IPR009017">
    <property type="entry name" value="GFP"/>
</dbReference>
<sequence>MGQQGQGWLFYATLLLGWAVSVHGLTRAEFFPFGKTTGDHVLEQGNDLSQQLALDKPVLFYDGKFDNIFINTNGFVAMAQPSAESTYLGKMPAGFGMIAALHGDLDTGDGVGKVYYRQDASPATLRQAAEQINRAFPEDDEVEPEHAVVVTWVDVASRQHHDHSRGDGLEKQRNSFQLVIASAETTSYAILLYPRKGMQFASTAVGGSSQAMQAGFSKGLVKYLVFSTRQGPYYRITTERETSVRALAEETNSGKRGVWVYEIGTSPYFTSVAPGEVTDLPPDTGLESRVSEEATSKRYPGGGQQVTYSPYEPEEEVYRKEQPHQGPHHGGQFTVHTVQYQPQVVVVDDGDINVDVFSYNSETCANNRNKCSTFADCKDYASGYCCHCRPGYYGNGIQCVSEGKPQRMNGKVNGRVYVGNSPSPVEFNSNDLHSYVVANDGRAYVAISTIPARLGPSLQPLSALGGVIGWAFALEQPGYKNGFSIIGGEFTCQAEVTFLPAQEKLTIKQVFSGIDEHDHLVVSTTLEGRVPEVLRGSTVQIEPYSEIYQYSSNLITSSSTRDYTVSLDDGSAETRTYQWRQTITFQSCPNDEAARAVLPTQMLSVDQVFVMYDSNNELIRYAMSNKIGDVNGGQQKEENSCFTGRHGCDTNAVCRPEQGTQFTCQCAAGFTGDGRSCYDIDECREIPLACGEHSVCNNQPGTFRCECNDGYQFASDGHTCIGVDRPVDHCAAGSHDCDITERAHCSYSGGSSYICSCLPGFQGHGRVCQDIDECQSARCHQKAVCYNTQGSFTCQCRPGYYGDGFYCSSERTKSQCETHRDRLLGSTEYGPQPVPGQYVPTCDSQGAYEASQCHGSIGHCWCVDRNGLEIPGTRTGPGRGRPLCIEQGPTVRPAVGPTPRPDVYPLPPGTHLLFAQSGRIEFVPLEGYNMKKTEAKTVLHLPEKVIIGVAYDCVEKMVYWTDITSPSISKANLQGGGAIPVIRSDLESPEGIAIDHLGRTLFWTDSMKDRIEVASLDGTKRRVLIDTNLVNPRAIIVDPVNGNMYWADWNRDAPKIETSAMDGTNRRVLVKDDLGLPNGLTYDPQSSQLCWADAGTHMIECMNPVQGDRRKAMGAIQYPFGITSHGKNIYYTDWRRDAVIMVDRQAGTETDVFLPQKQTRLYGITTAYAQCPSGKNYCAVNNGGCTHLCLATPRGRSCLCPNNALGVSCVESEGGQVLRWRERGAGIEVEREGGRY</sequence>
<dbReference type="PANTHER" id="PTHR46513:SF6">
    <property type="entry name" value="NIDOGEN-1"/>
    <property type="match status" value="1"/>
</dbReference>
<evidence type="ECO:0000256" key="6">
    <source>
        <dbReference type="ARBA" id="ARBA00022737"/>
    </source>
</evidence>
<dbReference type="InterPro" id="IPR026823">
    <property type="entry name" value="cEGF"/>
</dbReference>
<dbReference type="FunFam" id="2.120.10.30:FF:000030">
    <property type="entry name" value="Nidogen 1"/>
    <property type="match status" value="1"/>
</dbReference>
<dbReference type="InterPro" id="IPR000742">
    <property type="entry name" value="EGF"/>
</dbReference>
<feature type="domain" description="EGF-like" evidence="17">
    <location>
        <begin position="637"/>
        <end position="678"/>
    </location>
</feature>
<keyword evidence="3" id="KW-0272">Extracellular matrix</keyword>
<dbReference type="GO" id="GO:0005604">
    <property type="term" value="C:basement membrane"/>
    <property type="evidence" value="ECO:0007669"/>
    <property type="project" value="UniProtKB-SubCell"/>
</dbReference>
<dbReference type="PROSITE" id="PS01187">
    <property type="entry name" value="EGF_CA"/>
    <property type="match status" value="1"/>
</dbReference>
<evidence type="ECO:0000256" key="15">
    <source>
        <dbReference type="SAM" id="MobiDB-lite"/>
    </source>
</evidence>
<comment type="caution">
    <text evidence="12">Lacks conserved residue(s) required for the propagation of feature annotation.</text>
</comment>
<dbReference type="PROSITE" id="PS51162">
    <property type="entry name" value="THYROGLOBULIN_1_2"/>
    <property type="match status" value="1"/>
</dbReference>
<feature type="region of interest" description="Disordered" evidence="15">
    <location>
        <begin position="274"/>
        <end position="331"/>
    </location>
</feature>
<gene>
    <name evidence="21" type="primary">NID1</name>
    <name evidence="21" type="synonym">nid1a</name>
</gene>
<dbReference type="Pfam" id="PF06119">
    <property type="entry name" value="NIDO"/>
    <property type="match status" value="1"/>
</dbReference>
<evidence type="ECO:0000259" key="18">
    <source>
        <dbReference type="PROSITE" id="PS50993"/>
    </source>
</evidence>
<keyword evidence="6" id="KW-0677">Repeat</keyword>
<dbReference type="CDD" id="cd00053">
    <property type="entry name" value="EGF"/>
    <property type="match status" value="1"/>
</dbReference>
<dbReference type="Gene3D" id="2.10.25.10">
    <property type="entry name" value="Laminin"/>
    <property type="match status" value="5"/>
</dbReference>
<dbReference type="SMART" id="SM00682">
    <property type="entry name" value="G2F"/>
    <property type="match status" value="1"/>
</dbReference>
<keyword evidence="22" id="KW-1185">Reference proteome</keyword>
<evidence type="ECO:0000256" key="12">
    <source>
        <dbReference type="PROSITE-ProRule" id="PRU00076"/>
    </source>
</evidence>
<dbReference type="Pfam" id="PF00086">
    <property type="entry name" value="Thyroglobulin_1"/>
    <property type="match status" value="1"/>
</dbReference>
<dbReference type="Pfam" id="PF07645">
    <property type="entry name" value="EGF_CA"/>
    <property type="match status" value="1"/>
</dbReference>
<dbReference type="SUPFAM" id="SSF57184">
    <property type="entry name" value="Growth factor receptor domain"/>
    <property type="match status" value="1"/>
</dbReference>
<dbReference type="InterPro" id="IPR000716">
    <property type="entry name" value="Thyroglobulin_1"/>
</dbReference>
<dbReference type="Gene3D" id="2.40.155.10">
    <property type="entry name" value="Green fluorescent protein"/>
    <property type="match status" value="1"/>
</dbReference>
<evidence type="ECO:0000256" key="16">
    <source>
        <dbReference type="SAM" id="SignalP"/>
    </source>
</evidence>
<dbReference type="InterPro" id="IPR000033">
    <property type="entry name" value="LDLR_classB_rpt"/>
</dbReference>
<keyword evidence="7" id="KW-0106">Calcium</keyword>
<dbReference type="CDD" id="cd00054">
    <property type="entry name" value="EGF_CA"/>
    <property type="match status" value="2"/>
</dbReference>
<feature type="repeat" description="LDL-receptor class B" evidence="13">
    <location>
        <begin position="1042"/>
        <end position="1086"/>
    </location>
</feature>
<name>A0A8C7IQJ5_ONCKI</name>
<dbReference type="SMART" id="SM00539">
    <property type="entry name" value="NIDO"/>
    <property type="match status" value="1"/>
</dbReference>
<dbReference type="GO" id="GO:0007160">
    <property type="term" value="P:cell-matrix adhesion"/>
    <property type="evidence" value="ECO:0007669"/>
    <property type="project" value="InterPro"/>
</dbReference>
<keyword evidence="2" id="KW-0964">Secreted</keyword>
<keyword evidence="5 16" id="KW-0732">Signal</keyword>
<keyword evidence="11" id="KW-0325">Glycoprotein</keyword>
<comment type="subcellular location">
    <subcellularLocation>
        <location evidence="1">Secreted</location>
        <location evidence="1">Extracellular space</location>
        <location evidence="1">Extracellular matrix</location>
        <location evidence="1">Basement membrane</location>
    </subcellularLocation>
</comment>
<dbReference type="PROSITE" id="PS51220">
    <property type="entry name" value="NIDO"/>
    <property type="match status" value="1"/>
</dbReference>
<evidence type="ECO:0000256" key="13">
    <source>
        <dbReference type="PROSITE-ProRule" id="PRU00461"/>
    </source>
</evidence>
<dbReference type="Pfam" id="PF12662">
    <property type="entry name" value="cEGF"/>
    <property type="match status" value="1"/>
</dbReference>
<dbReference type="Gene3D" id="2.120.10.30">
    <property type="entry name" value="TolB, C-terminal domain"/>
    <property type="match status" value="1"/>
</dbReference>
<evidence type="ECO:0000256" key="2">
    <source>
        <dbReference type="ARBA" id="ARBA00022525"/>
    </source>
</evidence>
<evidence type="ECO:0000256" key="8">
    <source>
        <dbReference type="ARBA" id="ARBA00022869"/>
    </source>
</evidence>
<dbReference type="SMART" id="SM00181">
    <property type="entry name" value="EGF"/>
    <property type="match status" value="6"/>
</dbReference>
<dbReference type="InterPro" id="IPR011042">
    <property type="entry name" value="6-blade_b-propeller_TolB-like"/>
</dbReference>
<keyword evidence="4 12" id="KW-0245">EGF-like domain</keyword>
<dbReference type="SMART" id="SM00179">
    <property type="entry name" value="EGF_CA"/>
    <property type="match status" value="3"/>
</dbReference>
<dbReference type="GO" id="GO:0060070">
    <property type="term" value="P:canonical Wnt signaling pathway"/>
    <property type="evidence" value="ECO:0007669"/>
    <property type="project" value="TreeGrafter"/>
</dbReference>
<evidence type="ECO:0000256" key="11">
    <source>
        <dbReference type="ARBA" id="ARBA00023180"/>
    </source>
</evidence>
<dbReference type="InterPro" id="IPR024731">
    <property type="entry name" value="NELL2-like_EGF"/>
</dbReference>
<dbReference type="PROSITE" id="PS00010">
    <property type="entry name" value="ASX_HYDROXYL"/>
    <property type="match status" value="3"/>
</dbReference>
<dbReference type="SUPFAM" id="SSF54511">
    <property type="entry name" value="GFP-like"/>
    <property type="match status" value="1"/>
</dbReference>
<dbReference type="InterPro" id="IPR050778">
    <property type="entry name" value="Cueball_EGF_LRP_Nidogen"/>
</dbReference>
<evidence type="ECO:0000256" key="10">
    <source>
        <dbReference type="ARBA" id="ARBA00023157"/>
    </source>
</evidence>
<dbReference type="InterPro" id="IPR001881">
    <property type="entry name" value="EGF-like_Ca-bd_dom"/>
</dbReference>
<protein>
    <submittedName>
        <fullName evidence="21">Nidogen 1</fullName>
    </submittedName>
</protein>
<dbReference type="Proteomes" id="UP000694557">
    <property type="component" value="Unassembled WGS sequence"/>
</dbReference>
<evidence type="ECO:0000259" key="19">
    <source>
        <dbReference type="PROSITE" id="PS51162"/>
    </source>
</evidence>
<proteinExistence type="predicted"/>
<dbReference type="GO" id="GO:0017147">
    <property type="term" value="F:Wnt-protein binding"/>
    <property type="evidence" value="ECO:0007669"/>
    <property type="project" value="TreeGrafter"/>
</dbReference>
<dbReference type="InterPro" id="IPR006605">
    <property type="entry name" value="G2_nidogen/fibulin_G2F"/>
</dbReference>
<dbReference type="GeneID" id="109885884"/>
<feature type="domain" description="EGF-like" evidence="17">
    <location>
        <begin position="726"/>
        <end position="769"/>
    </location>
</feature>
<dbReference type="Pfam" id="PF12947">
    <property type="entry name" value="EGF_3"/>
    <property type="match status" value="2"/>
</dbReference>
<dbReference type="GO" id="GO:0005886">
    <property type="term" value="C:plasma membrane"/>
    <property type="evidence" value="ECO:0007669"/>
    <property type="project" value="TreeGrafter"/>
</dbReference>
<feature type="disulfide bond" evidence="14">
    <location>
        <begin position="853"/>
        <end position="860"/>
    </location>
</feature>
<evidence type="ECO:0000256" key="1">
    <source>
        <dbReference type="ARBA" id="ARBA00004302"/>
    </source>
</evidence>
<dbReference type="PROSITE" id="PS00484">
    <property type="entry name" value="THYROGLOBULIN_1_1"/>
    <property type="match status" value="1"/>
</dbReference>
<dbReference type="InterPro" id="IPR036857">
    <property type="entry name" value="Thyroglobulin_1_sf"/>
</dbReference>
<dbReference type="InterPro" id="IPR049883">
    <property type="entry name" value="NOTCH1_EGF-like"/>
</dbReference>
<dbReference type="CDD" id="cd00191">
    <property type="entry name" value="TY"/>
    <property type="match status" value="1"/>
</dbReference>
<feature type="repeat" description="LDL-receptor class B" evidence="13">
    <location>
        <begin position="956"/>
        <end position="998"/>
    </location>
</feature>
<evidence type="ECO:0000313" key="22">
    <source>
        <dbReference type="Proteomes" id="UP000694557"/>
    </source>
</evidence>
<dbReference type="AlphaFoldDB" id="A0A8C7IQJ5"/>
<dbReference type="GO" id="GO:0030855">
    <property type="term" value="P:epithelial cell differentiation"/>
    <property type="evidence" value="ECO:0007669"/>
    <property type="project" value="UniProtKB-ARBA"/>
</dbReference>
<keyword evidence="10 14" id="KW-1015">Disulfide bond</keyword>
<dbReference type="PANTHER" id="PTHR46513">
    <property type="entry name" value="VITELLOGENIN RECEPTOR-LIKE PROTEIN-RELATED-RELATED"/>
    <property type="match status" value="1"/>
</dbReference>
<dbReference type="SMART" id="SM00135">
    <property type="entry name" value="LY"/>
    <property type="match status" value="5"/>
</dbReference>
<dbReference type="SMART" id="SM00211">
    <property type="entry name" value="TY"/>
    <property type="match status" value="1"/>
</dbReference>
<keyword evidence="9" id="KW-0130">Cell adhesion</keyword>
<dbReference type="InterPro" id="IPR003886">
    <property type="entry name" value="NIDO_dom"/>
</dbReference>
<dbReference type="FunFam" id="2.10.25.10:FF:000003">
    <property type="entry name" value="fibrillin-1 isoform X1"/>
    <property type="match status" value="1"/>
</dbReference>
<dbReference type="Ensembl" id="ENSOKIT00005078981.1">
    <property type="protein sequence ID" value="ENSOKIP00005074110.1"/>
    <property type="gene ID" value="ENSOKIG00005029916.1"/>
</dbReference>